<feature type="active site" description="Proton acceptor; for glutaminase activity" evidence="7">
    <location>
        <position position="41"/>
    </location>
</feature>
<feature type="binding site" evidence="7">
    <location>
        <position position="408"/>
    </location>
    <ligand>
        <name>ATP</name>
        <dbReference type="ChEBI" id="CHEBI:30616"/>
    </ligand>
</feature>
<evidence type="ECO:0000256" key="4">
    <source>
        <dbReference type="ARBA" id="ARBA00022741"/>
    </source>
</evidence>
<dbReference type="CDD" id="cd00553">
    <property type="entry name" value="NAD_synthase"/>
    <property type="match status" value="1"/>
</dbReference>
<feature type="active site" description="Nucleophile; for glutaminase activity" evidence="7">
    <location>
        <position position="151"/>
    </location>
</feature>
<dbReference type="CDD" id="cd07570">
    <property type="entry name" value="GAT_Gln-NAD-synth"/>
    <property type="match status" value="1"/>
</dbReference>
<dbReference type="PROSITE" id="PS50263">
    <property type="entry name" value="CN_HYDROLASE"/>
    <property type="match status" value="1"/>
</dbReference>
<keyword evidence="5 7" id="KW-0067">ATP-binding</keyword>
<dbReference type="Proteomes" id="UP000294813">
    <property type="component" value="Unassembled WGS sequence"/>
</dbReference>
<evidence type="ECO:0000256" key="8">
    <source>
        <dbReference type="PIRNR" id="PIRNR006630"/>
    </source>
</evidence>
<protein>
    <recommendedName>
        <fullName evidence="7 8">Glutamine-dependent NAD(+) synthetase</fullName>
        <ecNumber evidence="7 8">6.3.5.1</ecNumber>
    </recommendedName>
    <alternativeName>
        <fullName evidence="7 8">NAD(+) synthase [glutamine-hydrolyzing]</fullName>
    </alternativeName>
</protein>
<evidence type="ECO:0000256" key="1">
    <source>
        <dbReference type="ARBA" id="ARBA00005188"/>
    </source>
</evidence>
<dbReference type="HAMAP" id="MF_02090">
    <property type="entry name" value="NadE_glutamine_dep"/>
    <property type="match status" value="1"/>
</dbReference>
<dbReference type="InterPro" id="IPR014445">
    <property type="entry name" value="Gln-dep_NAD_synthase"/>
</dbReference>
<dbReference type="AlphaFoldDB" id="A0A4R2RUY3"/>
<dbReference type="Gene3D" id="3.60.110.10">
    <property type="entry name" value="Carbon-nitrogen hydrolase"/>
    <property type="match status" value="1"/>
</dbReference>
<dbReference type="NCBIfam" id="NF010588">
    <property type="entry name" value="PRK13981.1"/>
    <property type="match status" value="1"/>
</dbReference>
<accession>A0A4R2RUY3</accession>
<dbReference type="GO" id="GO:0005524">
    <property type="term" value="F:ATP binding"/>
    <property type="evidence" value="ECO:0007669"/>
    <property type="project" value="UniProtKB-UniRule"/>
</dbReference>
<dbReference type="FunFam" id="3.40.50.620:FF:000106">
    <property type="entry name" value="Glutamine-dependent NAD(+) synthetase"/>
    <property type="match status" value="1"/>
</dbReference>
<evidence type="ECO:0000259" key="10">
    <source>
        <dbReference type="PROSITE" id="PS50263"/>
    </source>
</evidence>
<keyword evidence="12" id="KW-1185">Reference proteome</keyword>
<evidence type="ECO:0000256" key="2">
    <source>
        <dbReference type="ARBA" id="ARBA00007145"/>
    </source>
</evidence>
<feature type="binding site" evidence="7">
    <location>
        <position position="523"/>
    </location>
    <ligand>
        <name>deamido-NAD(+)</name>
        <dbReference type="ChEBI" id="CHEBI:58437"/>
        <note>ligand shared between two neighboring subunits</note>
    </ligand>
</feature>
<evidence type="ECO:0000256" key="6">
    <source>
        <dbReference type="ARBA" id="ARBA00023027"/>
    </source>
</evidence>
<proteinExistence type="inferred from homology"/>
<dbReference type="GO" id="GO:0005737">
    <property type="term" value="C:cytoplasm"/>
    <property type="evidence" value="ECO:0007669"/>
    <property type="project" value="InterPro"/>
</dbReference>
<dbReference type="InterPro" id="IPR036526">
    <property type="entry name" value="C-N_Hydrolase_sf"/>
</dbReference>
<evidence type="ECO:0000313" key="12">
    <source>
        <dbReference type="Proteomes" id="UP000294813"/>
    </source>
</evidence>
<dbReference type="PANTHER" id="PTHR23090:SF9">
    <property type="entry name" value="GLUTAMINE-DEPENDENT NAD(+) SYNTHETASE"/>
    <property type="match status" value="1"/>
</dbReference>
<gene>
    <name evidence="7" type="primary">nadE</name>
    <name evidence="11" type="ORF">EDD73_10485</name>
</gene>
<dbReference type="PANTHER" id="PTHR23090">
    <property type="entry name" value="NH 3 /GLUTAMINE-DEPENDENT NAD + SYNTHETASE"/>
    <property type="match status" value="1"/>
</dbReference>
<dbReference type="OrthoDB" id="9803818at2"/>
<feature type="binding site" evidence="7">
    <location>
        <position position="413"/>
    </location>
    <ligand>
        <name>deamido-NAD(+)</name>
        <dbReference type="ChEBI" id="CHEBI:58437"/>
        <note>ligand shared between two neighboring subunits</note>
    </ligand>
</feature>
<dbReference type="GO" id="GO:0009435">
    <property type="term" value="P:NAD+ biosynthetic process"/>
    <property type="evidence" value="ECO:0007669"/>
    <property type="project" value="UniProtKB-UniRule"/>
</dbReference>
<dbReference type="Pfam" id="PF02540">
    <property type="entry name" value="NAD_synthase"/>
    <property type="match status" value="1"/>
</dbReference>
<dbReference type="EMBL" id="SLXT01000004">
    <property type="protein sequence ID" value="TCP68182.1"/>
    <property type="molecule type" value="Genomic_DNA"/>
</dbReference>
<dbReference type="GO" id="GO:0003952">
    <property type="term" value="F:NAD+ synthase (glutamine-hydrolyzing) activity"/>
    <property type="evidence" value="ECO:0007669"/>
    <property type="project" value="UniProtKB-UniRule"/>
</dbReference>
<keyword evidence="6 7" id="KW-0520">NAD</keyword>
<feature type="active site" description="For glutaminase activity" evidence="7">
    <location>
        <position position="115"/>
    </location>
</feature>
<comment type="caution">
    <text evidence="11">The sequence shown here is derived from an EMBL/GenBank/DDBJ whole genome shotgun (WGS) entry which is preliminary data.</text>
</comment>
<comment type="similarity">
    <text evidence="9">Belongs to the NAD synthetase family.</text>
</comment>
<feature type="domain" description="CN hydrolase" evidence="10">
    <location>
        <begin position="1"/>
        <end position="263"/>
    </location>
</feature>
<evidence type="ECO:0000256" key="9">
    <source>
        <dbReference type="RuleBase" id="RU003811"/>
    </source>
</evidence>
<comment type="pathway">
    <text evidence="1 7 8">Cofactor biosynthesis; NAD(+) biosynthesis; NAD(+) from deamido-NAD(+) (L-Gln route): step 1/1.</text>
</comment>
<feature type="binding site" evidence="7">
    <location>
        <position position="195"/>
    </location>
    <ligand>
        <name>L-glutamine</name>
        <dbReference type="ChEBI" id="CHEBI:58359"/>
    </ligand>
</feature>
<evidence type="ECO:0000256" key="7">
    <source>
        <dbReference type="HAMAP-Rule" id="MF_02090"/>
    </source>
</evidence>
<dbReference type="SUPFAM" id="SSF56317">
    <property type="entry name" value="Carbon-nitrogen hydrolase"/>
    <property type="match status" value="1"/>
</dbReference>
<dbReference type="InterPro" id="IPR014729">
    <property type="entry name" value="Rossmann-like_a/b/a_fold"/>
</dbReference>
<feature type="binding site" evidence="7">
    <location>
        <position position="384"/>
    </location>
    <ligand>
        <name>deamido-NAD(+)</name>
        <dbReference type="ChEBI" id="CHEBI:58437"/>
        <note>ligand shared between two neighboring subunits</note>
    </ligand>
</feature>
<dbReference type="RefSeq" id="WP_131918210.1">
    <property type="nucleotide sequence ID" value="NZ_JAOQNU010000004.1"/>
</dbReference>
<dbReference type="SUPFAM" id="SSF52402">
    <property type="entry name" value="Adenine nucleotide alpha hydrolases-like"/>
    <property type="match status" value="1"/>
</dbReference>
<dbReference type="InterPro" id="IPR003010">
    <property type="entry name" value="C-N_Hydrolase"/>
</dbReference>
<feature type="binding site" evidence="7">
    <location>
        <position position="121"/>
    </location>
    <ligand>
        <name>L-glutamine</name>
        <dbReference type="ChEBI" id="CHEBI:58359"/>
    </ligand>
</feature>
<dbReference type="NCBIfam" id="TIGR00552">
    <property type="entry name" value="nadE"/>
    <property type="match status" value="1"/>
</dbReference>
<evidence type="ECO:0000313" key="11">
    <source>
        <dbReference type="EMBL" id="TCP68182.1"/>
    </source>
</evidence>
<feature type="binding site" evidence="7">
    <location>
        <begin position="301"/>
        <end position="308"/>
    </location>
    <ligand>
        <name>ATP</name>
        <dbReference type="ChEBI" id="CHEBI:30616"/>
    </ligand>
</feature>
<dbReference type="InterPro" id="IPR022310">
    <property type="entry name" value="NAD/GMP_synthase"/>
</dbReference>
<dbReference type="EC" id="6.3.5.1" evidence="7 8"/>
<comment type="function">
    <text evidence="7">Catalyzes the ATP-dependent amidation of deamido-NAD to form NAD. Uses L-glutamine as a nitrogen source.</text>
</comment>
<dbReference type="GO" id="GO:0004359">
    <property type="term" value="F:glutaminase activity"/>
    <property type="evidence" value="ECO:0007669"/>
    <property type="project" value="InterPro"/>
</dbReference>
<dbReference type="Pfam" id="PF00795">
    <property type="entry name" value="CN_hydrolase"/>
    <property type="match status" value="1"/>
</dbReference>
<evidence type="ECO:0000256" key="5">
    <source>
        <dbReference type="ARBA" id="ARBA00022840"/>
    </source>
</evidence>
<comment type="similarity">
    <text evidence="2 7 8">In the C-terminal section; belongs to the NAD synthetase family.</text>
</comment>
<keyword evidence="3 7" id="KW-0436">Ligase</keyword>
<dbReference type="GO" id="GO:0008795">
    <property type="term" value="F:NAD+ synthase activity"/>
    <property type="evidence" value="ECO:0007669"/>
    <property type="project" value="UniProtKB-UniRule"/>
</dbReference>
<sequence>MRITIAQLNPIVGDLTGNLTRAIAVYREAATTGSHLVVLPELYLVGYPPKDLLERTWMIDQVEEALQALARETSAFPDTALLIGAPVRTGSAHGKSLYNGAVLLQRGAVAGVQAKTLLPTYDVFDEARYFEPAPSIGLFACGGERLGIAVCEDAWNEPDFWPAGRMYSFDPVAELARQGATLLINLSASPFCQGKAQLRRKLMQNHARKHGLPLVYVNQIGGNDELIFDGGSMVINGGGALVHQSAFFQEEVVTIDLNAAVPLPETDHDDGDDDMASVHDALVLGIRDYMRKSGFSRAVVGLSGGLDSAVVLALAVAALGSEQVLGISMPSIYSSTGSVEDSRELAQNLNVPFQVLPIKAIQQQYLDALATSFAGLTPDATEENLQARIRGNLLMAFSNKFGHLLLSTGNKSEMAVGYCTLYGDMSGGLSVLADVLKTDVYRLAAYINREQPLIPMAIIAKAPSAELRPDQKDQDTLPPYPVLDAILQHYVEEGLSRDAIISKGFAEETVAWVIRTVDRNEYKRKQAAPGLKVTAKAFGIGRRMPLAARHSHDFTVMYESTSPVER</sequence>
<keyword evidence="4 7" id="KW-0547">Nucleotide-binding</keyword>
<dbReference type="InterPro" id="IPR003694">
    <property type="entry name" value="NAD_synthase"/>
</dbReference>
<dbReference type="UniPathway" id="UPA00253">
    <property type="reaction ID" value="UER00334"/>
</dbReference>
<comment type="caution">
    <text evidence="7">Lacks conserved residue(s) required for the propagation of feature annotation.</text>
</comment>
<name>A0A4R2RUY3_9FIRM</name>
<organism evidence="11 12">
    <name type="scientific">Heliophilum fasciatum</name>
    <dbReference type="NCBI Taxonomy" id="35700"/>
    <lineage>
        <taxon>Bacteria</taxon>
        <taxon>Bacillati</taxon>
        <taxon>Bacillota</taxon>
        <taxon>Clostridia</taxon>
        <taxon>Eubacteriales</taxon>
        <taxon>Heliobacteriaceae</taxon>
        <taxon>Heliophilum</taxon>
    </lineage>
</organism>
<dbReference type="Gene3D" id="3.40.50.620">
    <property type="entry name" value="HUPs"/>
    <property type="match status" value="1"/>
</dbReference>
<reference evidence="11 12" key="1">
    <citation type="submission" date="2019-03" db="EMBL/GenBank/DDBJ databases">
        <title>Genomic Encyclopedia of Type Strains, Phase IV (KMG-IV): sequencing the most valuable type-strain genomes for metagenomic binning, comparative biology and taxonomic classification.</title>
        <authorList>
            <person name="Goeker M."/>
        </authorList>
    </citation>
    <scope>NUCLEOTIDE SEQUENCE [LARGE SCALE GENOMIC DNA]</scope>
    <source>
        <strain evidence="11 12">DSM 11170</strain>
    </source>
</reference>
<comment type="catalytic activity">
    <reaction evidence="7 8">
        <text>deamido-NAD(+) + L-glutamine + ATP + H2O = L-glutamate + AMP + diphosphate + NAD(+) + H(+)</text>
        <dbReference type="Rhea" id="RHEA:24384"/>
        <dbReference type="ChEBI" id="CHEBI:15377"/>
        <dbReference type="ChEBI" id="CHEBI:15378"/>
        <dbReference type="ChEBI" id="CHEBI:29985"/>
        <dbReference type="ChEBI" id="CHEBI:30616"/>
        <dbReference type="ChEBI" id="CHEBI:33019"/>
        <dbReference type="ChEBI" id="CHEBI:57540"/>
        <dbReference type="ChEBI" id="CHEBI:58359"/>
        <dbReference type="ChEBI" id="CHEBI:58437"/>
        <dbReference type="ChEBI" id="CHEBI:456215"/>
        <dbReference type="EC" id="6.3.5.1"/>
    </reaction>
</comment>
<evidence type="ECO:0000256" key="3">
    <source>
        <dbReference type="ARBA" id="ARBA00022598"/>
    </source>
</evidence>
<feature type="binding site" evidence="7">
    <location>
        <position position="189"/>
    </location>
    <ligand>
        <name>L-glutamine</name>
        <dbReference type="ChEBI" id="CHEBI:58359"/>
    </ligand>
</feature>
<dbReference type="PIRSF" id="PIRSF006630">
    <property type="entry name" value="NADS_GAT"/>
    <property type="match status" value="1"/>
</dbReference>